<dbReference type="SUPFAM" id="SSF52540">
    <property type="entry name" value="P-loop containing nucleoside triphosphate hydrolases"/>
    <property type="match status" value="1"/>
</dbReference>
<dbReference type="EMBL" id="SLWS01000003">
    <property type="protein sequence ID" value="TCO60554.1"/>
    <property type="molecule type" value="Genomic_DNA"/>
</dbReference>
<organism evidence="2 3">
    <name type="scientific">Actinocrispum wychmicini</name>
    <dbReference type="NCBI Taxonomy" id="1213861"/>
    <lineage>
        <taxon>Bacteria</taxon>
        <taxon>Bacillati</taxon>
        <taxon>Actinomycetota</taxon>
        <taxon>Actinomycetes</taxon>
        <taxon>Pseudonocardiales</taxon>
        <taxon>Pseudonocardiaceae</taxon>
        <taxon>Actinocrispum</taxon>
    </lineage>
</organism>
<dbReference type="Gene3D" id="1.25.40.10">
    <property type="entry name" value="Tetratricopeptide repeat domain"/>
    <property type="match status" value="1"/>
</dbReference>
<evidence type="ECO:0000256" key="1">
    <source>
        <dbReference type="PROSITE-ProRule" id="PRU00339"/>
    </source>
</evidence>
<gene>
    <name evidence="2" type="ORF">EV192_103129</name>
</gene>
<reference evidence="2 3" key="1">
    <citation type="submission" date="2019-03" db="EMBL/GenBank/DDBJ databases">
        <title>Genomic Encyclopedia of Type Strains, Phase IV (KMG-IV): sequencing the most valuable type-strain genomes for metagenomic binning, comparative biology and taxonomic classification.</title>
        <authorList>
            <person name="Goeker M."/>
        </authorList>
    </citation>
    <scope>NUCLEOTIDE SEQUENCE [LARGE SCALE GENOMIC DNA]</scope>
    <source>
        <strain evidence="2 3">DSM 45934</strain>
    </source>
</reference>
<evidence type="ECO:0000313" key="3">
    <source>
        <dbReference type="Proteomes" id="UP000295680"/>
    </source>
</evidence>
<dbReference type="InterPro" id="IPR019734">
    <property type="entry name" value="TPR_rpt"/>
</dbReference>
<proteinExistence type="predicted"/>
<dbReference type="PRINTS" id="PR00364">
    <property type="entry name" value="DISEASERSIST"/>
</dbReference>
<evidence type="ECO:0000313" key="2">
    <source>
        <dbReference type="EMBL" id="TCO60554.1"/>
    </source>
</evidence>
<dbReference type="PANTHER" id="PTHR47691">
    <property type="entry name" value="REGULATOR-RELATED"/>
    <property type="match status" value="1"/>
</dbReference>
<dbReference type="PROSITE" id="PS50005">
    <property type="entry name" value="TPR"/>
    <property type="match status" value="1"/>
</dbReference>
<protein>
    <submittedName>
        <fullName evidence="2">Tetratricopeptide repeat protein</fullName>
    </submittedName>
</protein>
<dbReference type="GO" id="GO:0043531">
    <property type="term" value="F:ADP binding"/>
    <property type="evidence" value="ECO:0007669"/>
    <property type="project" value="InterPro"/>
</dbReference>
<name>A0A4R2JMN6_9PSEU</name>
<dbReference type="Pfam" id="PF13424">
    <property type="entry name" value="TPR_12"/>
    <property type="match status" value="2"/>
</dbReference>
<sequence length="821" mass="89196">MARRAYSEYVTTDPPPSVEQVAFELKRMRQRLGLGHPAVVLELSGPVRRHLLGAGTSDHGDASDVVLLVTALRDAVEELGDHERLFMSVDFNLVAEHSYPTLTERRESLARHIKCAMKTVRRHADRALESLAVVLVSSRERGSSSAENVGDDEGVPLPWQLLPAPTQFTDRAGDLAELDRLATEGGRQRALIVITGPGGVGKTALASQWLHSRSQLFPDGVLQADLDAFTPGGPVAAGSVLCGFLRALGIASERIPADVPEQAKLFRSLTAGKALGVLLDDAASAAQVRPLLPASSASVTVVTSRRRLGGLVTQGARLIVLEPLGEPAAIELLTRSVGGSRVANEPDAARALVEMCGGMPIAVCVAAARLVVQPRRSIALAVDDLADQRRRLARLAVNGDVSVEATFDLSYRELPEQPAALYRMLALHPGAEFGTGVAAAAVDTTPEEAKDLLSVLVDMNMLLDVGADRFKFHDLIRLHARSQGDRGDSAPAREQAARRMLDWYLRTAMSANVVVIPLRWHIGSGYQEAYQRPPAFGGAKEAMAWLELERANLLAAVRLAAGNGWHEWTWQMCEALWELFLYRKHYGDWIWSHEVGVAAAVRCADHAAESRLRYQLGRGYLELRRFDEATYETELAVRRAQAGGHHRNESAALEQLGMAANGQGQPDKAIEYFRRSLAIERALGIRRGVALRLRRIGMTLTDVGRYDEAVEHLADARDLFVELADSPGEAETLRHLAAVYTRMGRLDVALTHLRAALPIMALSGSDVYHAQVLAALGDVSDQLGDGAARGYFRQALDLAEYTGGPEVDRLRARLAAYQATG</sequence>
<accession>A0A4R2JMN6</accession>
<keyword evidence="3" id="KW-1185">Reference proteome</keyword>
<dbReference type="InterPro" id="IPR027417">
    <property type="entry name" value="P-loop_NTPase"/>
</dbReference>
<feature type="repeat" description="TPR" evidence="1">
    <location>
        <begin position="650"/>
        <end position="683"/>
    </location>
</feature>
<dbReference type="AlphaFoldDB" id="A0A4R2JMN6"/>
<dbReference type="Gene3D" id="3.40.50.300">
    <property type="entry name" value="P-loop containing nucleotide triphosphate hydrolases"/>
    <property type="match status" value="1"/>
</dbReference>
<comment type="caution">
    <text evidence="2">The sequence shown here is derived from an EMBL/GenBank/DDBJ whole genome shotgun (WGS) entry which is preliminary data.</text>
</comment>
<dbReference type="SMART" id="SM00028">
    <property type="entry name" value="TPR"/>
    <property type="match status" value="4"/>
</dbReference>
<dbReference type="SUPFAM" id="SSF48452">
    <property type="entry name" value="TPR-like"/>
    <property type="match status" value="1"/>
</dbReference>
<dbReference type="Proteomes" id="UP000295680">
    <property type="component" value="Unassembled WGS sequence"/>
</dbReference>
<dbReference type="PANTHER" id="PTHR47691:SF3">
    <property type="entry name" value="HTH-TYPE TRANSCRIPTIONAL REGULATOR RV0890C-RELATED"/>
    <property type="match status" value="1"/>
</dbReference>
<dbReference type="InterPro" id="IPR011990">
    <property type="entry name" value="TPR-like_helical_dom_sf"/>
</dbReference>
<keyword evidence="1" id="KW-0802">TPR repeat</keyword>